<evidence type="ECO:0000256" key="2">
    <source>
        <dbReference type="SAM" id="MobiDB-lite"/>
    </source>
</evidence>
<name>A0A560MBU3_9BRAD</name>
<gene>
    <name evidence="4" type="ORF">FBZ93_103101</name>
</gene>
<dbReference type="SUPFAM" id="SSF49899">
    <property type="entry name" value="Concanavalin A-like lectins/glucanases"/>
    <property type="match status" value="1"/>
</dbReference>
<evidence type="ECO:0000259" key="3">
    <source>
        <dbReference type="PROSITE" id="PS51762"/>
    </source>
</evidence>
<comment type="caution">
    <text evidence="4">The sequence shown here is derived from an EMBL/GenBank/DDBJ whole genome shotgun (WGS) entry which is preliminary data.</text>
</comment>
<dbReference type="PANTHER" id="PTHR10963">
    <property type="entry name" value="GLYCOSYL HYDROLASE-RELATED"/>
    <property type="match status" value="1"/>
</dbReference>
<accession>A0A560MBU3</accession>
<dbReference type="InterPro" id="IPR000757">
    <property type="entry name" value="Beta-glucanase-like"/>
</dbReference>
<evidence type="ECO:0000313" key="5">
    <source>
        <dbReference type="Proteomes" id="UP000321304"/>
    </source>
</evidence>
<dbReference type="Proteomes" id="UP000321304">
    <property type="component" value="Unassembled WGS sequence"/>
</dbReference>
<dbReference type="Gene3D" id="2.60.120.200">
    <property type="match status" value="1"/>
</dbReference>
<dbReference type="PROSITE" id="PS51762">
    <property type="entry name" value="GH16_2"/>
    <property type="match status" value="1"/>
</dbReference>
<dbReference type="InterPro" id="IPR050546">
    <property type="entry name" value="Glycosyl_Hydrlase_16"/>
</dbReference>
<dbReference type="CDD" id="cd08023">
    <property type="entry name" value="GH16_laminarinase_like"/>
    <property type="match status" value="1"/>
</dbReference>
<proteinExistence type="inferred from homology"/>
<feature type="domain" description="GH16" evidence="3">
    <location>
        <begin position="9"/>
        <end position="268"/>
    </location>
</feature>
<dbReference type="EMBL" id="VITY01000003">
    <property type="protein sequence ID" value="TWC05089.1"/>
    <property type="molecule type" value="Genomic_DNA"/>
</dbReference>
<protein>
    <submittedName>
        <fullName evidence="4">Beta-glucanase (GH16 family)</fullName>
    </submittedName>
</protein>
<reference evidence="4 5" key="1">
    <citation type="submission" date="2019-06" db="EMBL/GenBank/DDBJ databases">
        <title>Genomic Encyclopedia of Type Strains, Phase IV (KMG-V): Genome sequencing to study the core and pangenomes of soil and plant-associated prokaryotes.</title>
        <authorList>
            <person name="Whitman W."/>
        </authorList>
    </citation>
    <scope>NUCLEOTIDE SEQUENCE [LARGE SCALE GENOMIC DNA]</scope>
    <source>
        <strain evidence="4 5">BR 10355</strain>
    </source>
</reference>
<dbReference type="AlphaFoldDB" id="A0A560MBU3"/>
<dbReference type="GO" id="GO:0005975">
    <property type="term" value="P:carbohydrate metabolic process"/>
    <property type="evidence" value="ECO:0007669"/>
    <property type="project" value="InterPro"/>
</dbReference>
<dbReference type="Pfam" id="PF00722">
    <property type="entry name" value="Glyco_hydro_16"/>
    <property type="match status" value="1"/>
</dbReference>
<dbReference type="InterPro" id="IPR013320">
    <property type="entry name" value="ConA-like_dom_sf"/>
</dbReference>
<comment type="similarity">
    <text evidence="1">Belongs to the glycosyl hydrolase 16 family.</text>
</comment>
<organism evidence="4 5">
    <name type="scientific">Bradyrhizobium macuxiense</name>
    <dbReference type="NCBI Taxonomy" id="1755647"/>
    <lineage>
        <taxon>Bacteria</taxon>
        <taxon>Pseudomonadati</taxon>
        <taxon>Pseudomonadota</taxon>
        <taxon>Alphaproteobacteria</taxon>
        <taxon>Hyphomicrobiales</taxon>
        <taxon>Nitrobacteraceae</taxon>
        <taxon>Bradyrhizobium</taxon>
    </lineage>
</organism>
<dbReference type="PANTHER" id="PTHR10963:SF55">
    <property type="entry name" value="GLYCOSIDE HYDROLASE FAMILY 16 PROTEIN"/>
    <property type="match status" value="1"/>
</dbReference>
<dbReference type="GO" id="GO:0004553">
    <property type="term" value="F:hydrolase activity, hydrolyzing O-glycosyl compounds"/>
    <property type="evidence" value="ECO:0007669"/>
    <property type="project" value="InterPro"/>
</dbReference>
<sequence>MALAAPAGFTSSDLVYEENFSGTTLDNNWHNYITSRAANGWAWNSNGSGGSGPGGAYDADYEMPSQVAVSNGILDLTAVTQPVSGINQGSAQTFPVTSGAVSSYGNFEFDGGYLQISMKAPSGDGAWPSLWLMPGAGSNSGDNFEIDIQEGGYTGNGPANQAFTWHLHTPSGTVGGTVDTGVDLTAGFHTYGINWVPGQSMTWYLDGKQIATVTSAQVQIPNEPMQLIMSNQVANSNAAGWHTALDSSTPSSMPMQIAEVQLYQAAGGGDTVTGANVTASTNPTTPPTQPDTTTTPVATTPTATSSTTSIVAPAVIPDTTSPVAAAVDSLSTVATTTDPSVSSAMGAMLGAMGLAPTSSYGWSASTTGASTGSWANQDFAQPSSLATAAPQGTFGWGDQGTTAASQAGSSFALLNQYLASSSGRAGGGSIAVAMGGAASTQDSFLTKPQS</sequence>
<keyword evidence="5" id="KW-1185">Reference proteome</keyword>
<evidence type="ECO:0000313" key="4">
    <source>
        <dbReference type="EMBL" id="TWC05089.1"/>
    </source>
</evidence>
<evidence type="ECO:0000256" key="1">
    <source>
        <dbReference type="ARBA" id="ARBA00006865"/>
    </source>
</evidence>
<feature type="compositionally biased region" description="Low complexity" evidence="2">
    <location>
        <begin position="290"/>
        <end position="305"/>
    </location>
</feature>
<feature type="region of interest" description="Disordered" evidence="2">
    <location>
        <begin position="273"/>
        <end position="305"/>
    </location>
</feature>